<dbReference type="Proteomes" id="UP000254084">
    <property type="component" value="Unassembled WGS sequence"/>
</dbReference>
<name>A0A379K0B1_ECTOL</name>
<sequence>MAINEEIQAVLSNPGTSDWLKCSLEKAIHRDCVDAANDAELLHDLLNRRCDAVLNAAAGQAIPR</sequence>
<accession>A0A379K0B1</accession>
<dbReference type="RefSeq" id="WP_047883121.1">
    <property type="nucleotide sequence ID" value="NZ_UGUW01000001.1"/>
</dbReference>
<dbReference type="AlphaFoldDB" id="A0A379K0B1"/>
<protein>
    <submittedName>
        <fullName evidence="1">Uncharacterized protein</fullName>
    </submittedName>
</protein>
<reference evidence="1 2" key="1">
    <citation type="submission" date="2018-06" db="EMBL/GenBank/DDBJ databases">
        <authorList>
            <consortium name="Pathogen Informatics"/>
            <person name="Doyle S."/>
        </authorList>
    </citation>
    <scope>NUCLEOTIDE SEQUENCE [LARGE SCALE GENOMIC DNA]</scope>
    <source>
        <strain evidence="1 2">NCTC10860</strain>
    </source>
</reference>
<organism evidence="1 2">
    <name type="scientific">Ectopseudomonas oleovorans</name>
    <name type="common">Pseudomonas oleovorans</name>
    <dbReference type="NCBI Taxonomy" id="301"/>
    <lineage>
        <taxon>Bacteria</taxon>
        <taxon>Pseudomonadati</taxon>
        <taxon>Pseudomonadota</taxon>
        <taxon>Gammaproteobacteria</taxon>
        <taxon>Pseudomonadales</taxon>
        <taxon>Pseudomonadaceae</taxon>
        <taxon>Ectopseudomonas</taxon>
    </lineage>
</organism>
<evidence type="ECO:0000313" key="1">
    <source>
        <dbReference type="EMBL" id="SUD57922.1"/>
    </source>
</evidence>
<dbReference type="EMBL" id="UGUW01000001">
    <property type="protein sequence ID" value="SUD57922.1"/>
    <property type="molecule type" value="Genomic_DNA"/>
</dbReference>
<evidence type="ECO:0000313" key="2">
    <source>
        <dbReference type="Proteomes" id="UP000254084"/>
    </source>
</evidence>
<gene>
    <name evidence="1" type="ORF">NCTC10860_00125</name>
</gene>
<proteinExistence type="predicted"/>